<dbReference type="AlphaFoldDB" id="A0A1N6EUI3"/>
<dbReference type="InterPro" id="IPR036942">
    <property type="entry name" value="Beta-barrel_TonB_sf"/>
</dbReference>
<evidence type="ECO:0000313" key="10">
    <source>
        <dbReference type="Proteomes" id="UP000185003"/>
    </source>
</evidence>
<evidence type="ECO:0000256" key="7">
    <source>
        <dbReference type="PROSITE-ProRule" id="PRU01360"/>
    </source>
</evidence>
<dbReference type="InterPro" id="IPR012910">
    <property type="entry name" value="Plug_dom"/>
</dbReference>
<dbReference type="NCBIfam" id="TIGR04057">
    <property type="entry name" value="SusC_RagA_signa"/>
    <property type="match status" value="1"/>
</dbReference>
<protein>
    <submittedName>
        <fullName evidence="9">TonB-linked outer membrane protein, SusC/RagA family</fullName>
    </submittedName>
</protein>
<dbReference type="Proteomes" id="UP000185003">
    <property type="component" value="Unassembled WGS sequence"/>
</dbReference>
<dbReference type="Gene3D" id="2.170.130.10">
    <property type="entry name" value="TonB-dependent receptor, plug domain"/>
    <property type="match status" value="1"/>
</dbReference>
<evidence type="ECO:0000256" key="2">
    <source>
        <dbReference type="ARBA" id="ARBA00022448"/>
    </source>
</evidence>
<dbReference type="NCBIfam" id="TIGR04056">
    <property type="entry name" value="OMP_RagA_SusC"/>
    <property type="match status" value="1"/>
</dbReference>
<dbReference type="EMBL" id="FSRA01000001">
    <property type="protein sequence ID" value="SIN86676.1"/>
    <property type="molecule type" value="Genomic_DNA"/>
</dbReference>
<organism evidence="9 10">
    <name type="scientific">Chitinophaga niabensis</name>
    <dbReference type="NCBI Taxonomy" id="536979"/>
    <lineage>
        <taxon>Bacteria</taxon>
        <taxon>Pseudomonadati</taxon>
        <taxon>Bacteroidota</taxon>
        <taxon>Chitinophagia</taxon>
        <taxon>Chitinophagales</taxon>
        <taxon>Chitinophagaceae</taxon>
        <taxon>Chitinophaga</taxon>
    </lineage>
</organism>
<dbReference type="InterPro" id="IPR023996">
    <property type="entry name" value="TonB-dep_OMP_SusC/RagA"/>
</dbReference>
<gene>
    <name evidence="9" type="ORF">SAMN04488055_1838</name>
</gene>
<dbReference type="STRING" id="536979.SAMN04488055_1838"/>
<dbReference type="Pfam" id="PF13715">
    <property type="entry name" value="CarbopepD_reg_2"/>
    <property type="match status" value="1"/>
</dbReference>
<evidence type="ECO:0000313" key="9">
    <source>
        <dbReference type="EMBL" id="SIN86676.1"/>
    </source>
</evidence>
<keyword evidence="5 7" id="KW-0472">Membrane</keyword>
<evidence type="ECO:0000256" key="3">
    <source>
        <dbReference type="ARBA" id="ARBA00022452"/>
    </source>
</evidence>
<accession>A0A1N6EUI3</accession>
<keyword evidence="2 7" id="KW-0813">Transport</keyword>
<dbReference type="Pfam" id="PF07715">
    <property type="entry name" value="Plug"/>
    <property type="match status" value="1"/>
</dbReference>
<dbReference type="Gene3D" id="2.60.40.1120">
    <property type="entry name" value="Carboxypeptidase-like, regulatory domain"/>
    <property type="match status" value="1"/>
</dbReference>
<proteinExistence type="inferred from homology"/>
<dbReference type="GO" id="GO:0009279">
    <property type="term" value="C:cell outer membrane"/>
    <property type="evidence" value="ECO:0007669"/>
    <property type="project" value="UniProtKB-SubCell"/>
</dbReference>
<evidence type="ECO:0000259" key="8">
    <source>
        <dbReference type="Pfam" id="PF07715"/>
    </source>
</evidence>
<dbReference type="InterPro" id="IPR023997">
    <property type="entry name" value="TonB-dep_OMP_SusC/RagA_CS"/>
</dbReference>
<dbReference type="InterPro" id="IPR008969">
    <property type="entry name" value="CarboxyPept-like_regulatory"/>
</dbReference>
<dbReference type="SUPFAM" id="SSF49464">
    <property type="entry name" value="Carboxypeptidase regulatory domain-like"/>
    <property type="match status" value="1"/>
</dbReference>
<evidence type="ECO:0000256" key="4">
    <source>
        <dbReference type="ARBA" id="ARBA00022692"/>
    </source>
</evidence>
<dbReference type="InterPro" id="IPR037066">
    <property type="entry name" value="Plug_dom_sf"/>
</dbReference>
<evidence type="ECO:0000256" key="5">
    <source>
        <dbReference type="ARBA" id="ARBA00023136"/>
    </source>
</evidence>
<dbReference type="Gene3D" id="2.40.170.20">
    <property type="entry name" value="TonB-dependent receptor, beta-barrel domain"/>
    <property type="match status" value="1"/>
</dbReference>
<keyword evidence="6 7" id="KW-0998">Cell outer membrane</keyword>
<dbReference type="PROSITE" id="PS52016">
    <property type="entry name" value="TONB_DEPENDENT_REC_3"/>
    <property type="match status" value="1"/>
</dbReference>
<comment type="subcellular location">
    <subcellularLocation>
        <location evidence="1 7">Cell outer membrane</location>
        <topology evidence="1 7">Multi-pass membrane protein</topology>
    </subcellularLocation>
</comment>
<name>A0A1N6EUI3_9BACT</name>
<keyword evidence="3 7" id="KW-1134">Transmembrane beta strand</keyword>
<sequence length="1115" mass="124268">MTKKPESVLSKKCGPLYWKAWGLFLLSLFYAPFAMAQNIKVDLARTDLARVVDLIQRQANGYEFSYQEEALAKVKLERVHLETGKLKDALDQLQQYGLKYMLDGKTVSLRYAAPALRPAPVQQVIDTRSGIITDAETGEPVIGATVRVKDGDAGTSTDEKGEFSIRAKADATLIISFIGYITKEVALKNQPAIINISLAPDQRRLKQVVVTALGIKRDEKALGYAVQKVSGEEVQRVKGVDIATSLTGKVAGLLIQNSTEFFEAPTISLRGGTPLLVINGVPYGNMTLRDISPDDIESMDVLKGSTAAALYGQRGGDGVLIITTKKSGRKGVTVSINSNTMFNAGFLTLPEVQHNYSAGLGGTYSATDYIWGDRLDIGRTAVQWDPVSKSLKEMPLTSRGKDNFKNFLEPSFITNNNISVTQTGENGSFRVSLTDIYNKGQYPNAKGNMINFSMGGEIKVGSRFNLEATVGYNKRKSPQIWGSGYGNQGYIYNLLMWTGPEYDVTQFRDYWVTPGIQQNWMYKTWYDNPYLIAYEKLNAIDQNTYNASLSAGYTLFSGARLQFRSGMDYYGNEDTKRNPININSTRGGYESKGLYMLSQLTGFSINNDLLFTINKKAGNLGIDGLAGGTIYYFRNNVLTGKTRGGLSIPGLYSLASSVERPDVIAGQSAKQVNSLFGKLTLSWKSAFFVDVTGRNDWSSTLPKASRSYFYPSVGASTVLSELFKMPKWMDFWKVRGSWALSKGDLGIYATNRTYATALGVWEGLNTGSYPTNIFDGSINPKTARTWEVGTMAYFLKNRLQADITYYNKYSYNQQTNAEISSASGFTTTLVNTNESYVRRGVEITIGGTPIANSVLRWDAMFNWSASHEYYKTLDKDYSSDNLWTKVGERRDAYVTEPWEKDPQGNVVHQDNGLPLMSKYPARIGYMDPSWIWGFTNSFAYRNFIFSFSFDGRVGGLMYEYMNNKMWDTGAHPESDNQYRYDEVVNHKITYIGNGVKVLSGEMKQDKYGRIIEDTRVFAKNDIPVSYEAYSREFADGTPGGALDPTFLKLREVSLQYNLPVNVFRKIGASAASVALTGQNVLIWRKQFKYADPDKGKDDLNSPSNRYVGMNIKLTF</sequence>
<evidence type="ECO:0000256" key="6">
    <source>
        <dbReference type="ARBA" id="ARBA00023237"/>
    </source>
</evidence>
<feature type="domain" description="TonB-dependent receptor plug" evidence="8">
    <location>
        <begin position="222"/>
        <end position="319"/>
    </location>
</feature>
<dbReference type="SUPFAM" id="SSF56935">
    <property type="entry name" value="Porins"/>
    <property type="match status" value="1"/>
</dbReference>
<comment type="similarity">
    <text evidence="7">Belongs to the TonB-dependent receptor family.</text>
</comment>
<evidence type="ECO:0000256" key="1">
    <source>
        <dbReference type="ARBA" id="ARBA00004571"/>
    </source>
</evidence>
<dbReference type="RefSeq" id="WP_200798239.1">
    <property type="nucleotide sequence ID" value="NZ_FSRA01000001.1"/>
</dbReference>
<keyword evidence="4 7" id="KW-0812">Transmembrane</keyword>
<reference evidence="9 10" key="1">
    <citation type="submission" date="2016-11" db="EMBL/GenBank/DDBJ databases">
        <authorList>
            <person name="Jaros S."/>
            <person name="Januszkiewicz K."/>
            <person name="Wedrychowicz H."/>
        </authorList>
    </citation>
    <scope>NUCLEOTIDE SEQUENCE [LARGE SCALE GENOMIC DNA]</scope>
    <source>
        <strain evidence="9 10">DSM 24787</strain>
    </source>
</reference>
<dbReference type="InterPro" id="IPR039426">
    <property type="entry name" value="TonB-dep_rcpt-like"/>
</dbReference>
<keyword evidence="10" id="KW-1185">Reference proteome</keyword>